<dbReference type="PANTHER" id="PTHR35008">
    <property type="entry name" value="BLL4482 PROTEIN-RELATED"/>
    <property type="match status" value="1"/>
</dbReference>
<keyword evidence="5" id="KW-0732">Signal</keyword>
<dbReference type="PANTHER" id="PTHR35008:SF8">
    <property type="entry name" value="ALCOHOL DEHYDROGENASE CYTOCHROME C SUBUNIT"/>
    <property type="match status" value="1"/>
</dbReference>
<dbReference type="SUPFAM" id="SSF46626">
    <property type="entry name" value="Cytochrome c"/>
    <property type="match status" value="1"/>
</dbReference>
<feature type="chain" id="PRO_5045458013" evidence="5">
    <location>
        <begin position="19"/>
        <end position="200"/>
    </location>
</feature>
<evidence type="ECO:0000256" key="2">
    <source>
        <dbReference type="ARBA" id="ARBA00022723"/>
    </source>
</evidence>
<evidence type="ECO:0000256" key="1">
    <source>
        <dbReference type="ARBA" id="ARBA00022617"/>
    </source>
</evidence>
<dbReference type="Pfam" id="PF13442">
    <property type="entry name" value="Cytochrome_CBB3"/>
    <property type="match status" value="1"/>
</dbReference>
<name>A0ABW3QJ50_9BACT</name>
<reference evidence="8" key="1">
    <citation type="journal article" date="2019" name="Int. J. Syst. Evol. Microbiol.">
        <title>The Global Catalogue of Microorganisms (GCM) 10K type strain sequencing project: providing services to taxonomists for standard genome sequencing and annotation.</title>
        <authorList>
            <consortium name="The Broad Institute Genomics Platform"/>
            <consortium name="The Broad Institute Genome Sequencing Center for Infectious Disease"/>
            <person name="Wu L."/>
            <person name="Ma J."/>
        </authorList>
    </citation>
    <scope>NUCLEOTIDE SEQUENCE [LARGE SCALE GENOMIC DNA]</scope>
    <source>
        <strain evidence="8">CCUG 55608</strain>
    </source>
</reference>
<evidence type="ECO:0000313" key="7">
    <source>
        <dbReference type="EMBL" id="MFD1139745.1"/>
    </source>
</evidence>
<feature type="domain" description="Cytochrome c" evidence="6">
    <location>
        <begin position="74"/>
        <end position="163"/>
    </location>
</feature>
<comment type="caution">
    <text evidence="7">The sequence shown here is derived from an EMBL/GenBank/DDBJ whole genome shotgun (WGS) entry which is preliminary data.</text>
</comment>
<gene>
    <name evidence="7" type="ORF">ACFQ4C_01430</name>
</gene>
<evidence type="ECO:0000313" key="8">
    <source>
        <dbReference type="Proteomes" id="UP001597116"/>
    </source>
</evidence>
<keyword evidence="2 4" id="KW-0479">Metal-binding</keyword>
<dbReference type="EMBL" id="JBHTLP010000001">
    <property type="protein sequence ID" value="MFD1139745.1"/>
    <property type="molecule type" value="Genomic_DNA"/>
</dbReference>
<dbReference type="Gene3D" id="1.10.760.10">
    <property type="entry name" value="Cytochrome c-like domain"/>
    <property type="match status" value="1"/>
</dbReference>
<dbReference type="InterPro" id="IPR036909">
    <property type="entry name" value="Cyt_c-like_dom_sf"/>
</dbReference>
<keyword evidence="8" id="KW-1185">Reference proteome</keyword>
<keyword evidence="3 4" id="KW-0408">Iron</keyword>
<dbReference type="PROSITE" id="PS51007">
    <property type="entry name" value="CYTC"/>
    <property type="match status" value="1"/>
</dbReference>
<accession>A0ABW3QJ50</accession>
<dbReference type="Proteomes" id="UP001597116">
    <property type="component" value="Unassembled WGS sequence"/>
</dbReference>
<keyword evidence="1 4" id="KW-0349">Heme</keyword>
<proteinExistence type="predicted"/>
<sequence>MWKFYLGSSLLASVFCTACLITSGSFPRPVNQTRPDTLAWPKTFGFGKPVTTQQLTRLDTDVRPDGKGLPAGSGTARQGKPIYAAKCASCHGPTGVEGPNDQLVIIKGLTDPAAKAKNKVIGNYWPYATTVFDYIKRAMPFNQPGSLSDPEVYSLTAFLLHANGIIKETDVMNAQTLPNIQMPNRGSFVPDDRLSTPAVR</sequence>
<dbReference type="InterPro" id="IPR009056">
    <property type="entry name" value="Cyt_c-like_dom"/>
</dbReference>
<dbReference type="InterPro" id="IPR051459">
    <property type="entry name" value="Cytochrome_c-type_DH"/>
</dbReference>
<evidence type="ECO:0000256" key="3">
    <source>
        <dbReference type="ARBA" id="ARBA00023004"/>
    </source>
</evidence>
<evidence type="ECO:0000256" key="5">
    <source>
        <dbReference type="SAM" id="SignalP"/>
    </source>
</evidence>
<dbReference type="RefSeq" id="WP_265990427.1">
    <property type="nucleotide sequence ID" value="NZ_CP110973.1"/>
</dbReference>
<evidence type="ECO:0000259" key="6">
    <source>
        <dbReference type="PROSITE" id="PS51007"/>
    </source>
</evidence>
<feature type="signal peptide" evidence="5">
    <location>
        <begin position="1"/>
        <end position="18"/>
    </location>
</feature>
<organism evidence="7 8">
    <name type="scientific">Larkinella insperata</name>
    <dbReference type="NCBI Taxonomy" id="332158"/>
    <lineage>
        <taxon>Bacteria</taxon>
        <taxon>Pseudomonadati</taxon>
        <taxon>Bacteroidota</taxon>
        <taxon>Cytophagia</taxon>
        <taxon>Cytophagales</taxon>
        <taxon>Spirosomataceae</taxon>
        <taxon>Larkinella</taxon>
    </lineage>
</organism>
<evidence type="ECO:0000256" key="4">
    <source>
        <dbReference type="PROSITE-ProRule" id="PRU00433"/>
    </source>
</evidence>
<protein>
    <submittedName>
        <fullName evidence="7">C-type cytochrome</fullName>
    </submittedName>
</protein>